<organism evidence="2 3">
    <name type="scientific">Periconia macrospinosa</name>
    <dbReference type="NCBI Taxonomy" id="97972"/>
    <lineage>
        <taxon>Eukaryota</taxon>
        <taxon>Fungi</taxon>
        <taxon>Dikarya</taxon>
        <taxon>Ascomycota</taxon>
        <taxon>Pezizomycotina</taxon>
        <taxon>Dothideomycetes</taxon>
        <taxon>Pleosporomycetidae</taxon>
        <taxon>Pleosporales</taxon>
        <taxon>Massarineae</taxon>
        <taxon>Periconiaceae</taxon>
        <taxon>Periconia</taxon>
    </lineage>
</organism>
<keyword evidence="3" id="KW-1185">Reference proteome</keyword>
<protein>
    <submittedName>
        <fullName evidence="2">Uncharacterized protein</fullName>
    </submittedName>
</protein>
<dbReference type="OrthoDB" id="3784856at2759"/>
<dbReference type="Proteomes" id="UP000244855">
    <property type="component" value="Unassembled WGS sequence"/>
</dbReference>
<sequence length="419" mass="47576">MGDTFSPILRALSPSSRLVDSGLGFSDLGMSALGSNFEKAPSTWGGTVQGESAPSEWEEDKLANLLAVWLIFEREILSLSAVDVVRTYWPLSHALTYTAIDELRHEKKMLMKKFTAKMRQDGKKLRNGEGKNDKEHRRAEWEKVYNEWVQQLAWEDEDDQENEKVLAQGRKDWWDEVEQVGICNIIRRVRKLEAQGQRVGISFRVAEEGEEAASENESDTASPVPSPHFAPASLFKNTYEGFTNSNTYTIPSYNRSPHVSALSFPIPIQTLSPPPLLAYLSFLNEIVIFATEETPDAIAHHVTTIRDRTTTRKQSLARNLRRAATMVDMKKEDMKELMKLLGEKKKSSDDEKAGQQQDEEDQDVLERVVTLVNERRDKGRAGMEDWLRRYEEGGGFVVPRRMELLVLLEGRGGRKGGEM</sequence>
<accession>A0A2V1DF40</accession>
<gene>
    <name evidence="2" type="ORF">DM02DRAFT_617076</name>
</gene>
<name>A0A2V1DF40_9PLEO</name>
<evidence type="ECO:0000313" key="3">
    <source>
        <dbReference type="Proteomes" id="UP000244855"/>
    </source>
</evidence>
<feature type="region of interest" description="Disordered" evidence="1">
    <location>
        <begin position="343"/>
        <end position="364"/>
    </location>
</feature>
<evidence type="ECO:0000256" key="1">
    <source>
        <dbReference type="SAM" id="MobiDB-lite"/>
    </source>
</evidence>
<feature type="compositionally biased region" description="Basic and acidic residues" evidence="1">
    <location>
        <begin position="343"/>
        <end position="353"/>
    </location>
</feature>
<evidence type="ECO:0000313" key="2">
    <source>
        <dbReference type="EMBL" id="PVH96658.1"/>
    </source>
</evidence>
<dbReference type="EMBL" id="KZ805458">
    <property type="protein sequence ID" value="PVH96658.1"/>
    <property type="molecule type" value="Genomic_DNA"/>
</dbReference>
<reference evidence="2 3" key="1">
    <citation type="journal article" date="2018" name="Sci. Rep.">
        <title>Comparative genomics provides insights into the lifestyle and reveals functional heterogeneity of dark septate endophytic fungi.</title>
        <authorList>
            <person name="Knapp D.G."/>
            <person name="Nemeth J.B."/>
            <person name="Barry K."/>
            <person name="Hainaut M."/>
            <person name="Henrissat B."/>
            <person name="Johnson J."/>
            <person name="Kuo A."/>
            <person name="Lim J.H.P."/>
            <person name="Lipzen A."/>
            <person name="Nolan M."/>
            <person name="Ohm R.A."/>
            <person name="Tamas L."/>
            <person name="Grigoriev I.V."/>
            <person name="Spatafora J.W."/>
            <person name="Nagy L.G."/>
            <person name="Kovacs G.M."/>
        </authorList>
    </citation>
    <scope>NUCLEOTIDE SEQUENCE [LARGE SCALE GENOMIC DNA]</scope>
    <source>
        <strain evidence="2 3">DSE2036</strain>
    </source>
</reference>
<proteinExistence type="predicted"/>
<dbReference type="AlphaFoldDB" id="A0A2V1DF40"/>